<name>A0ABR2CQ82_9ROSI</name>
<organism evidence="1 2">
    <name type="scientific">Hibiscus sabdariffa</name>
    <name type="common">roselle</name>
    <dbReference type="NCBI Taxonomy" id="183260"/>
    <lineage>
        <taxon>Eukaryota</taxon>
        <taxon>Viridiplantae</taxon>
        <taxon>Streptophyta</taxon>
        <taxon>Embryophyta</taxon>
        <taxon>Tracheophyta</taxon>
        <taxon>Spermatophyta</taxon>
        <taxon>Magnoliopsida</taxon>
        <taxon>eudicotyledons</taxon>
        <taxon>Gunneridae</taxon>
        <taxon>Pentapetalae</taxon>
        <taxon>rosids</taxon>
        <taxon>malvids</taxon>
        <taxon>Malvales</taxon>
        <taxon>Malvaceae</taxon>
        <taxon>Malvoideae</taxon>
        <taxon>Hibiscus</taxon>
    </lineage>
</organism>
<evidence type="ECO:0000313" key="2">
    <source>
        <dbReference type="Proteomes" id="UP001472677"/>
    </source>
</evidence>
<proteinExistence type="predicted"/>
<dbReference type="PANTHER" id="PTHR31339:SF9">
    <property type="entry name" value="PLASMIN AND FIBRONECTIN-BINDING PROTEIN A"/>
    <property type="match status" value="1"/>
</dbReference>
<dbReference type="InterPro" id="IPR011050">
    <property type="entry name" value="Pectin_lyase_fold/virulence"/>
</dbReference>
<dbReference type="InterPro" id="IPR012334">
    <property type="entry name" value="Pectin_lyas_fold"/>
</dbReference>
<keyword evidence="2" id="KW-1185">Reference proteome</keyword>
<dbReference type="InterPro" id="IPR051801">
    <property type="entry name" value="GH28_Enzymes"/>
</dbReference>
<sequence>MFLVSYFHTSFDSLAINLTIQINSENISFQLDNVLLVLVIFSHITWTVKGSSHCKQAVSREIIQPHSVAITEFGAVGDGVNLNTNAFQNAIFYLNSFSEKGGAKLFVPVGRWLTGSFDLISHLTLLVDKDAVILGYNVKSEKDDSEDVPNGVCEGPVTRENPLFWNGEADRGVADEDVGLVHRDVSSSEQLRELGFMETQRALPPVPGLQALPARIAESPFLPLVLQVAAEIGKSVKGPSAYEVTGVHLDEEYKEIQEWVNGFKPIGKERVPEVLSLKKSIDASSVTSRTTEYYFGIMDEIVDEIGEEYIVQVVTNNEAAVKAGGQMYTKCVELLRPGITRFATKFIALESIVRSKQALKEMVTSSEWKRSTYPRRPAGQDMMKVINSNQFWEKVAKGEDINDISHEESVQLLTSSSADGDGGDDDIDDEVFRYSFVAGPGLFEINRRDSADRTHRRMIEHFHDYGIKSGWDEYGIPFAHRSTNIMIHRKIARIMSRQSASSSCFFCAPLPELSFLQLKHPHLTQIHMLEELRWFDRMMESTGAYIDSNIYAL</sequence>
<comment type="caution">
    <text evidence="1">The sequence shown here is derived from an EMBL/GenBank/DDBJ whole genome shotgun (WGS) entry which is preliminary data.</text>
</comment>
<protein>
    <submittedName>
        <fullName evidence="1">Uncharacterized protein</fullName>
    </submittedName>
</protein>
<reference evidence="1 2" key="1">
    <citation type="journal article" date="2024" name="G3 (Bethesda)">
        <title>Genome assembly of Hibiscus sabdariffa L. provides insights into metabolisms of medicinal natural products.</title>
        <authorList>
            <person name="Kim T."/>
        </authorList>
    </citation>
    <scope>NUCLEOTIDE SEQUENCE [LARGE SCALE GENOMIC DNA]</scope>
    <source>
        <strain evidence="1">TK-2024</strain>
        <tissue evidence="1">Old leaves</tissue>
    </source>
</reference>
<evidence type="ECO:0000313" key="1">
    <source>
        <dbReference type="EMBL" id="KAK8521905.1"/>
    </source>
</evidence>
<dbReference type="Proteomes" id="UP001472677">
    <property type="component" value="Unassembled WGS sequence"/>
</dbReference>
<dbReference type="Gene3D" id="2.160.20.10">
    <property type="entry name" value="Single-stranded right-handed beta-helix, Pectin lyase-like"/>
    <property type="match status" value="1"/>
</dbReference>
<gene>
    <name evidence="1" type="ORF">V6N12_066477</name>
</gene>
<accession>A0ABR2CQ82</accession>
<dbReference type="PANTHER" id="PTHR31339">
    <property type="entry name" value="PECTIN LYASE-RELATED"/>
    <property type="match status" value="1"/>
</dbReference>
<dbReference type="SUPFAM" id="SSF51126">
    <property type="entry name" value="Pectin lyase-like"/>
    <property type="match status" value="1"/>
</dbReference>
<dbReference type="EMBL" id="JBBPBM010000046">
    <property type="protein sequence ID" value="KAK8521905.1"/>
    <property type="molecule type" value="Genomic_DNA"/>
</dbReference>